<dbReference type="EMBL" id="JAGQLN010000018">
    <property type="protein sequence ID" value="MCA9377127.1"/>
    <property type="molecule type" value="Genomic_DNA"/>
</dbReference>
<evidence type="ECO:0000313" key="3">
    <source>
        <dbReference type="Proteomes" id="UP000741282"/>
    </source>
</evidence>
<dbReference type="InterPro" id="IPR050259">
    <property type="entry name" value="SDR"/>
</dbReference>
<accession>A0A955I3H9</accession>
<protein>
    <submittedName>
        <fullName evidence="2">SDR family oxidoreductase</fullName>
    </submittedName>
</protein>
<dbReference type="InterPro" id="IPR036291">
    <property type="entry name" value="NAD(P)-bd_dom_sf"/>
</dbReference>
<dbReference type="SUPFAM" id="SSF51735">
    <property type="entry name" value="NAD(P)-binding Rossmann-fold domains"/>
    <property type="match status" value="1"/>
</dbReference>
<comment type="similarity">
    <text evidence="1">Belongs to the short-chain dehydrogenases/reductases (SDR) family.</text>
</comment>
<dbReference type="Gene3D" id="3.40.50.720">
    <property type="entry name" value="NAD(P)-binding Rossmann-like Domain"/>
    <property type="match status" value="1"/>
</dbReference>
<reference evidence="2" key="2">
    <citation type="journal article" date="2021" name="Microbiome">
        <title>Successional dynamics and alternative stable states in a saline activated sludge microbial community over 9 years.</title>
        <authorList>
            <person name="Wang Y."/>
            <person name="Ye J."/>
            <person name="Ju F."/>
            <person name="Liu L."/>
            <person name="Boyd J.A."/>
            <person name="Deng Y."/>
            <person name="Parks D.H."/>
            <person name="Jiang X."/>
            <person name="Yin X."/>
            <person name="Woodcroft B.J."/>
            <person name="Tyson G.W."/>
            <person name="Hugenholtz P."/>
            <person name="Polz M.F."/>
            <person name="Zhang T."/>
        </authorList>
    </citation>
    <scope>NUCLEOTIDE SEQUENCE</scope>
    <source>
        <strain evidence="2">HKST-UBA17</strain>
    </source>
</reference>
<dbReference type="PANTHER" id="PTHR42879:SF2">
    <property type="entry name" value="3-OXOACYL-[ACYL-CARRIER-PROTEIN] REDUCTASE FABG"/>
    <property type="match status" value="1"/>
</dbReference>
<reference evidence="2" key="1">
    <citation type="submission" date="2020-04" db="EMBL/GenBank/DDBJ databases">
        <authorList>
            <person name="Zhang T."/>
        </authorList>
    </citation>
    <scope>NUCLEOTIDE SEQUENCE</scope>
    <source>
        <strain evidence="2">HKST-UBA17</strain>
    </source>
</reference>
<organism evidence="2 3">
    <name type="scientific">Candidatus Dojkabacteria bacterium</name>
    <dbReference type="NCBI Taxonomy" id="2099670"/>
    <lineage>
        <taxon>Bacteria</taxon>
        <taxon>Candidatus Dojkabacteria</taxon>
    </lineage>
</organism>
<dbReference type="Pfam" id="PF00106">
    <property type="entry name" value="adh_short"/>
    <property type="match status" value="1"/>
</dbReference>
<evidence type="ECO:0000313" key="2">
    <source>
        <dbReference type="EMBL" id="MCA9377127.1"/>
    </source>
</evidence>
<gene>
    <name evidence="2" type="ORF">KC685_04370</name>
</gene>
<dbReference type="CDD" id="cd05233">
    <property type="entry name" value="SDR_c"/>
    <property type="match status" value="1"/>
</dbReference>
<dbReference type="Proteomes" id="UP000741282">
    <property type="component" value="Unassembled WGS sequence"/>
</dbReference>
<dbReference type="PANTHER" id="PTHR42879">
    <property type="entry name" value="3-OXOACYL-(ACYL-CARRIER-PROTEIN) REDUCTASE"/>
    <property type="match status" value="1"/>
</dbReference>
<proteinExistence type="inferred from homology"/>
<sequence>MGGVERYLNFENKNMKTAIITGASTGIGKAVAYKLSENGYRVLLVARSHKKLDQIMKDIEAKGGKAEYYTVDLSDEFNIKGFISEVTENCKADNYSGIDAILNIAGIWHSDEEVFAGKDFEKFDEKVITDTYSVGFTAPSLIIHGLLPYMNEGSHIINLSGTFENGGKGWIPYYASKKALEDLTYGLADELNDKKIHVNGVSPSDTATEEYKKWFPEYAEDAVSPDKIAETFLDILNSDKTGTVQVVKKYDYNKSDTKFLKNGY</sequence>
<comment type="caution">
    <text evidence="2">The sequence shown here is derived from an EMBL/GenBank/DDBJ whole genome shotgun (WGS) entry which is preliminary data.</text>
</comment>
<dbReference type="InterPro" id="IPR002347">
    <property type="entry name" value="SDR_fam"/>
</dbReference>
<dbReference type="AlphaFoldDB" id="A0A955I3H9"/>
<name>A0A955I3H9_9BACT</name>
<dbReference type="PRINTS" id="PR00081">
    <property type="entry name" value="GDHRDH"/>
</dbReference>
<evidence type="ECO:0000256" key="1">
    <source>
        <dbReference type="ARBA" id="ARBA00006484"/>
    </source>
</evidence>